<feature type="region of interest" description="Disordered" evidence="13">
    <location>
        <begin position="666"/>
        <end position="711"/>
    </location>
</feature>
<gene>
    <name evidence="16" type="ORF">OTU49_000502</name>
</gene>
<dbReference type="GO" id="GO:0045893">
    <property type="term" value="P:positive regulation of DNA-templated transcription"/>
    <property type="evidence" value="ECO:0007669"/>
    <property type="project" value="TreeGrafter"/>
</dbReference>
<feature type="compositionally biased region" description="Basic and acidic residues" evidence="13">
    <location>
        <begin position="691"/>
        <end position="711"/>
    </location>
</feature>
<evidence type="ECO:0000256" key="2">
    <source>
        <dbReference type="ARBA" id="ARBA00022553"/>
    </source>
</evidence>
<feature type="compositionally biased region" description="Basic and acidic residues" evidence="13">
    <location>
        <begin position="110"/>
        <end position="143"/>
    </location>
</feature>
<protein>
    <recommendedName>
        <fullName evidence="10">CXXC-type zinc finger protein 1</fullName>
    </recommendedName>
    <alternativeName>
        <fullName evidence="11">PHD finger and CXXC domain-containing protein 1</fullName>
    </alternativeName>
</protein>
<name>A0AAW0XKV1_CHEQU</name>
<keyword evidence="9" id="KW-0539">Nucleus</keyword>
<comment type="subcellular location">
    <subcellularLocation>
        <location evidence="1">Nucleus</location>
    </subcellularLocation>
</comment>
<evidence type="ECO:0000259" key="15">
    <source>
        <dbReference type="PROSITE" id="PS51058"/>
    </source>
</evidence>
<dbReference type="Pfam" id="PF00628">
    <property type="entry name" value="PHD"/>
    <property type="match status" value="1"/>
</dbReference>
<dbReference type="GO" id="GO:0003677">
    <property type="term" value="F:DNA binding"/>
    <property type="evidence" value="ECO:0007669"/>
    <property type="project" value="UniProtKB-KW"/>
</dbReference>
<evidence type="ECO:0000256" key="11">
    <source>
        <dbReference type="ARBA" id="ARBA00081451"/>
    </source>
</evidence>
<dbReference type="EMBL" id="JARKIK010000020">
    <property type="protein sequence ID" value="KAK8745183.1"/>
    <property type="molecule type" value="Genomic_DNA"/>
</dbReference>
<evidence type="ECO:0000256" key="3">
    <source>
        <dbReference type="ARBA" id="ARBA00022723"/>
    </source>
</evidence>
<dbReference type="PANTHER" id="PTHR46174:SF1">
    <property type="entry name" value="CXXC-TYPE ZINC FINGER PROTEIN 1"/>
    <property type="match status" value="1"/>
</dbReference>
<dbReference type="Pfam" id="PF02008">
    <property type="entry name" value="zf-CXXC"/>
    <property type="match status" value="1"/>
</dbReference>
<feature type="region of interest" description="Disordered" evidence="13">
    <location>
        <begin position="272"/>
        <end position="316"/>
    </location>
</feature>
<feature type="compositionally biased region" description="Basic residues" evidence="13">
    <location>
        <begin position="281"/>
        <end position="298"/>
    </location>
</feature>
<comment type="caution">
    <text evidence="16">The sequence shown here is derived from an EMBL/GenBank/DDBJ whole genome shotgun (WGS) entry which is preliminary data.</text>
</comment>
<sequence>MSKSEIARQFDLPERQSKLNTMLREEGLKDEQVYCVCRTSDVTRFMIGCDKCEEWYHGDCINVTETEANKIKKFFCQKCRLKEPSLEIKYKQKKPHHHNHTENKHHRDKDKKDREKKEKEKKDKERRDKERRDKEKHKQDKHSTSKSKSSSSHRCGECEACYQQDDCGRCENCKDMPKFGGPHKLRQKCKKRQCQNFVHLAQKKSNKNSSSSSIKKHRTYEPEEPPNPPPKVIETIKEPVTVLKVKNECSDEDMLEIAKKLNTDPEILDCDKAKEKEPKLHNRKKKELNSGTKKRKGRHESDCSDTDSDGGFSRGDSTTLKQCFGPQCIKVARPNSKYCSDDCGLKLAEARIYSVLPQRIQEWKMSECAAENLDIRQLEKIRRQQLEAREVLQQLDQRHLEIDRLVERGKTAEIDPNAEDGVEDEGGDSVYIYCVTCGHEVQARRAIRHMENCFNKLESQTTFGSMYKTRIEGNNMFCDFYNPSSLTYCKRLRVMCPEHTKAPTVYDSEVCGAPVTSNVFNETGEICLASKKKCLRHYCWEKLRRAEIDMERVRQWLKLDELLEQERLVRQAMTNRAGVLGLMLHSTYDHALAEKLQQSQQYHQNDHQYHVDHKYQHSNSNTLHQKNSSTTSQQKASQLRQHSSQRYSHDHRYQSEMLYHQSDHQYHNSNRKHHHSDHQYHNSERKHHHSDHQYHNERNHHSDHQYHSNRDRKYQMEHKYHSDHQYYASKKHK</sequence>
<proteinExistence type="predicted"/>
<dbReference type="PROSITE" id="PS50016">
    <property type="entry name" value="ZF_PHD_2"/>
    <property type="match status" value="1"/>
</dbReference>
<keyword evidence="5" id="KW-0862">Zinc</keyword>
<dbReference type="InterPro" id="IPR019786">
    <property type="entry name" value="Zinc_finger_PHD-type_CS"/>
</dbReference>
<dbReference type="InterPro" id="IPR011011">
    <property type="entry name" value="Znf_FYVE_PHD"/>
</dbReference>
<evidence type="ECO:0000313" key="17">
    <source>
        <dbReference type="Proteomes" id="UP001445076"/>
    </source>
</evidence>
<dbReference type="SMART" id="SM00249">
    <property type="entry name" value="PHD"/>
    <property type="match status" value="1"/>
</dbReference>
<keyword evidence="4 12" id="KW-0863">Zinc-finger</keyword>
<feature type="region of interest" description="Disordered" evidence="13">
    <location>
        <begin position="200"/>
        <end position="235"/>
    </location>
</feature>
<evidence type="ECO:0000256" key="13">
    <source>
        <dbReference type="SAM" id="MobiDB-lite"/>
    </source>
</evidence>
<organism evidence="16 17">
    <name type="scientific">Cherax quadricarinatus</name>
    <name type="common">Australian red claw crayfish</name>
    <dbReference type="NCBI Taxonomy" id="27406"/>
    <lineage>
        <taxon>Eukaryota</taxon>
        <taxon>Metazoa</taxon>
        <taxon>Ecdysozoa</taxon>
        <taxon>Arthropoda</taxon>
        <taxon>Crustacea</taxon>
        <taxon>Multicrustacea</taxon>
        <taxon>Malacostraca</taxon>
        <taxon>Eumalacostraca</taxon>
        <taxon>Eucarida</taxon>
        <taxon>Decapoda</taxon>
        <taxon>Pleocyemata</taxon>
        <taxon>Astacidea</taxon>
        <taxon>Parastacoidea</taxon>
        <taxon>Parastacidae</taxon>
        <taxon>Cherax</taxon>
    </lineage>
</organism>
<dbReference type="AlphaFoldDB" id="A0AAW0XKV1"/>
<dbReference type="FunFam" id="3.30.40.10:FF:000138">
    <property type="entry name" value="CXXC-type zinc finger protein 1"/>
    <property type="match status" value="1"/>
</dbReference>
<feature type="domain" description="PHD-type" evidence="14">
    <location>
        <begin position="32"/>
        <end position="82"/>
    </location>
</feature>
<evidence type="ECO:0000256" key="7">
    <source>
        <dbReference type="ARBA" id="ARBA00023125"/>
    </source>
</evidence>
<feature type="compositionally biased region" description="Polar residues" evidence="13">
    <location>
        <begin position="617"/>
        <end position="646"/>
    </location>
</feature>
<dbReference type="InterPro" id="IPR001965">
    <property type="entry name" value="Znf_PHD"/>
</dbReference>
<dbReference type="InterPro" id="IPR019787">
    <property type="entry name" value="Znf_PHD-finger"/>
</dbReference>
<dbReference type="GO" id="GO:0008270">
    <property type="term" value="F:zinc ion binding"/>
    <property type="evidence" value="ECO:0007669"/>
    <property type="project" value="UniProtKB-KW"/>
</dbReference>
<dbReference type="PROSITE" id="PS01359">
    <property type="entry name" value="ZF_PHD_1"/>
    <property type="match status" value="1"/>
</dbReference>
<dbReference type="Gene3D" id="3.30.40.10">
    <property type="entry name" value="Zinc/RING finger domain, C3HC4 (zinc finger)"/>
    <property type="match status" value="1"/>
</dbReference>
<reference evidence="16 17" key="1">
    <citation type="journal article" date="2024" name="BMC Genomics">
        <title>Genome assembly of redclaw crayfish (Cherax quadricarinatus) provides insights into its immune adaptation and hypoxia tolerance.</title>
        <authorList>
            <person name="Liu Z."/>
            <person name="Zheng J."/>
            <person name="Li H."/>
            <person name="Fang K."/>
            <person name="Wang S."/>
            <person name="He J."/>
            <person name="Zhou D."/>
            <person name="Weng S."/>
            <person name="Chi M."/>
            <person name="Gu Z."/>
            <person name="He J."/>
            <person name="Li F."/>
            <person name="Wang M."/>
        </authorList>
    </citation>
    <scope>NUCLEOTIDE SEQUENCE [LARGE SCALE GENOMIC DNA]</scope>
    <source>
        <strain evidence="16">ZL_2023a</strain>
    </source>
</reference>
<dbReference type="InterPro" id="IPR037869">
    <property type="entry name" value="Spp1/CFP1"/>
</dbReference>
<dbReference type="CDD" id="cd15553">
    <property type="entry name" value="PHD_Cfp1"/>
    <property type="match status" value="1"/>
</dbReference>
<evidence type="ECO:0000259" key="14">
    <source>
        <dbReference type="PROSITE" id="PS50016"/>
    </source>
</evidence>
<feature type="compositionally biased region" description="Basic residues" evidence="13">
    <location>
        <begin position="91"/>
        <end position="109"/>
    </location>
</feature>
<dbReference type="PROSITE" id="PS51058">
    <property type="entry name" value="ZF_CXXC"/>
    <property type="match status" value="1"/>
</dbReference>
<accession>A0AAW0XKV1</accession>
<evidence type="ECO:0000313" key="16">
    <source>
        <dbReference type="EMBL" id="KAK8745183.1"/>
    </source>
</evidence>
<dbReference type="GO" id="GO:0048188">
    <property type="term" value="C:Set1C/COMPASS complex"/>
    <property type="evidence" value="ECO:0007669"/>
    <property type="project" value="InterPro"/>
</dbReference>
<dbReference type="SUPFAM" id="SSF57903">
    <property type="entry name" value="FYVE/PHD zinc finger"/>
    <property type="match status" value="1"/>
</dbReference>
<feature type="region of interest" description="Disordered" evidence="13">
    <location>
        <begin position="616"/>
        <end position="648"/>
    </location>
</feature>
<keyword evidence="7" id="KW-0238">DNA-binding</keyword>
<dbReference type="Proteomes" id="UP001445076">
    <property type="component" value="Unassembled WGS sequence"/>
</dbReference>
<keyword evidence="17" id="KW-1185">Reference proteome</keyword>
<evidence type="ECO:0000256" key="12">
    <source>
        <dbReference type="PROSITE-ProRule" id="PRU00509"/>
    </source>
</evidence>
<keyword evidence="2" id="KW-0597">Phosphoprotein</keyword>
<dbReference type="PANTHER" id="PTHR46174">
    <property type="entry name" value="CXXC-TYPE ZINC FINGER PROTEIN 1"/>
    <property type="match status" value="1"/>
</dbReference>
<feature type="domain" description="CXXC-type" evidence="15">
    <location>
        <begin position="145"/>
        <end position="195"/>
    </location>
</feature>
<feature type="region of interest" description="Disordered" evidence="13">
    <location>
        <begin position="89"/>
        <end position="153"/>
    </location>
</feature>
<evidence type="ECO:0000256" key="1">
    <source>
        <dbReference type="ARBA" id="ARBA00004123"/>
    </source>
</evidence>
<evidence type="ECO:0000256" key="4">
    <source>
        <dbReference type="ARBA" id="ARBA00022771"/>
    </source>
</evidence>
<keyword evidence="3" id="KW-0479">Metal-binding</keyword>
<dbReference type="InterPro" id="IPR002857">
    <property type="entry name" value="Znf_CXXC"/>
</dbReference>
<evidence type="ECO:0000256" key="8">
    <source>
        <dbReference type="ARBA" id="ARBA00023163"/>
    </source>
</evidence>
<evidence type="ECO:0000256" key="10">
    <source>
        <dbReference type="ARBA" id="ARBA00023828"/>
    </source>
</evidence>
<keyword evidence="6" id="KW-0805">Transcription regulation</keyword>
<evidence type="ECO:0000256" key="6">
    <source>
        <dbReference type="ARBA" id="ARBA00023015"/>
    </source>
</evidence>
<evidence type="ECO:0000256" key="5">
    <source>
        <dbReference type="ARBA" id="ARBA00022833"/>
    </source>
</evidence>
<evidence type="ECO:0000256" key="9">
    <source>
        <dbReference type="ARBA" id="ARBA00023242"/>
    </source>
</evidence>
<dbReference type="InterPro" id="IPR022056">
    <property type="entry name" value="CpG-bd_C"/>
</dbReference>
<keyword evidence="8" id="KW-0804">Transcription</keyword>
<dbReference type="InterPro" id="IPR013083">
    <property type="entry name" value="Znf_RING/FYVE/PHD"/>
</dbReference>
<dbReference type="Pfam" id="PF12269">
    <property type="entry name" value="CpG_bind_C"/>
    <property type="match status" value="1"/>
</dbReference>